<evidence type="ECO:0000313" key="1">
    <source>
        <dbReference type="EMBL" id="KAK9875291.1"/>
    </source>
</evidence>
<keyword evidence="2" id="KW-1185">Reference proteome</keyword>
<evidence type="ECO:0000313" key="2">
    <source>
        <dbReference type="Proteomes" id="UP001431783"/>
    </source>
</evidence>
<dbReference type="Proteomes" id="UP001431783">
    <property type="component" value="Unassembled WGS sequence"/>
</dbReference>
<name>A0AAW1TUS0_9CUCU</name>
<comment type="caution">
    <text evidence="1">The sequence shown here is derived from an EMBL/GenBank/DDBJ whole genome shotgun (WGS) entry which is preliminary data.</text>
</comment>
<dbReference type="InterPro" id="IPR012337">
    <property type="entry name" value="RNaseH-like_sf"/>
</dbReference>
<accession>A0AAW1TUS0</accession>
<organism evidence="1 2">
    <name type="scientific">Henosepilachna vigintioctopunctata</name>
    <dbReference type="NCBI Taxonomy" id="420089"/>
    <lineage>
        <taxon>Eukaryota</taxon>
        <taxon>Metazoa</taxon>
        <taxon>Ecdysozoa</taxon>
        <taxon>Arthropoda</taxon>
        <taxon>Hexapoda</taxon>
        <taxon>Insecta</taxon>
        <taxon>Pterygota</taxon>
        <taxon>Neoptera</taxon>
        <taxon>Endopterygota</taxon>
        <taxon>Coleoptera</taxon>
        <taxon>Polyphaga</taxon>
        <taxon>Cucujiformia</taxon>
        <taxon>Coccinelloidea</taxon>
        <taxon>Coccinellidae</taxon>
        <taxon>Epilachninae</taxon>
        <taxon>Epilachnini</taxon>
        <taxon>Henosepilachna</taxon>
    </lineage>
</organism>
<protein>
    <submittedName>
        <fullName evidence="1">Uncharacterized protein</fullName>
    </submittedName>
</protein>
<gene>
    <name evidence="1" type="ORF">WA026_007688</name>
</gene>
<dbReference type="EMBL" id="JARQZJ010000033">
    <property type="protein sequence ID" value="KAK9875291.1"/>
    <property type="molecule type" value="Genomic_DNA"/>
</dbReference>
<reference evidence="1 2" key="1">
    <citation type="submission" date="2023-03" db="EMBL/GenBank/DDBJ databases">
        <title>Genome insight into feeding habits of ladybird beetles.</title>
        <authorList>
            <person name="Li H.-S."/>
            <person name="Huang Y.-H."/>
            <person name="Pang H."/>
        </authorList>
    </citation>
    <scope>NUCLEOTIDE SEQUENCE [LARGE SCALE GENOMIC DNA]</scope>
    <source>
        <strain evidence="1">SYSU_2023b</strain>
        <tissue evidence="1">Whole body</tissue>
    </source>
</reference>
<dbReference type="AlphaFoldDB" id="A0AAW1TUS0"/>
<sequence>MSEKVSPEPQDVNGVVLELSAAEYHEILEALKYAEHSDGEKYLLITDSISSSTSLHALYTEDAPLNRIKNRFFTLKSMNKFIKLLRIPSDLGIRDNDLADREASEYKNSNNKIDYNNISNENVYKIYLKQRITSAWEQNWKRNKNKLVEIKLDTEYWKEHLSR</sequence>
<dbReference type="SUPFAM" id="SSF53098">
    <property type="entry name" value="Ribonuclease H-like"/>
    <property type="match status" value="1"/>
</dbReference>
<proteinExistence type="predicted"/>